<dbReference type="EMBL" id="JAVRRD010000002">
    <property type="protein sequence ID" value="KAK5062653.1"/>
    <property type="molecule type" value="Genomic_DNA"/>
</dbReference>
<dbReference type="PROSITE" id="PS00687">
    <property type="entry name" value="ALDEHYDE_DEHYDR_GLU"/>
    <property type="match status" value="1"/>
</dbReference>
<evidence type="ECO:0000256" key="3">
    <source>
        <dbReference type="ARBA" id="ARBA00013051"/>
    </source>
</evidence>
<dbReference type="GO" id="GO:0009450">
    <property type="term" value="P:gamma-aminobutyric acid catabolic process"/>
    <property type="evidence" value="ECO:0007669"/>
    <property type="project" value="TreeGrafter"/>
</dbReference>
<accession>A0AAV9NNQ2</accession>
<comment type="pathway">
    <text evidence="1">Amino-acid degradation; 4-aminobutanoate degradation.</text>
</comment>
<dbReference type="PANTHER" id="PTHR43353:SF5">
    <property type="entry name" value="SUCCINATE-SEMIALDEHYDE DEHYDROGENASE, MITOCHONDRIAL"/>
    <property type="match status" value="1"/>
</dbReference>
<evidence type="ECO:0000256" key="10">
    <source>
        <dbReference type="PROSITE-ProRule" id="PRU10007"/>
    </source>
</evidence>
<dbReference type="InterPro" id="IPR015590">
    <property type="entry name" value="Aldehyde_DH_dom"/>
</dbReference>
<evidence type="ECO:0000313" key="14">
    <source>
        <dbReference type="Proteomes" id="UP001358417"/>
    </source>
</evidence>
<dbReference type="InterPro" id="IPR029510">
    <property type="entry name" value="Ald_DH_CS_GLU"/>
</dbReference>
<dbReference type="InterPro" id="IPR016160">
    <property type="entry name" value="Ald_DH_CS_CYS"/>
</dbReference>
<feature type="active site" evidence="10">
    <location>
        <position position="268"/>
    </location>
</feature>
<evidence type="ECO:0000313" key="13">
    <source>
        <dbReference type="EMBL" id="KAK5062653.1"/>
    </source>
</evidence>
<evidence type="ECO:0000256" key="8">
    <source>
        <dbReference type="ARBA" id="ARBA00052698"/>
    </source>
</evidence>
<dbReference type="InterPro" id="IPR016161">
    <property type="entry name" value="Ald_DH/histidinol_DH"/>
</dbReference>
<keyword evidence="14" id="KW-1185">Reference proteome</keyword>
<comment type="catalytic activity">
    <reaction evidence="7">
        <text>succinate semialdehyde + NADP(+) + H2O = succinate + NADPH + 2 H(+)</text>
        <dbReference type="Rhea" id="RHEA:13213"/>
        <dbReference type="ChEBI" id="CHEBI:15377"/>
        <dbReference type="ChEBI" id="CHEBI:15378"/>
        <dbReference type="ChEBI" id="CHEBI:30031"/>
        <dbReference type="ChEBI" id="CHEBI:57706"/>
        <dbReference type="ChEBI" id="CHEBI:57783"/>
        <dbReference type="ChEBI" id="CHEBI:58349"/>
        <dbReference type="EC" id="1.2.1.16"/>
    </reaction>
</comment>
<dbReference type="FunFam" id="3.40.605.10:FF:000005">
    <property type="entry name" value="Succinate-semialdehyde dehydrogenase I"/>
    <property type="match status" value="1"/>
</dbReference>
<dbReference type="EC" id="1.2.1.24" evidence="3"/>
<dbReference type="InterPro" id="IPR016163">
    <property type="entry name" value="Ald_DH_C"/>
</dbReference>
<dbReference type="GeneID" id="89972904"/>
<evidence type="ECO:0000256" key="6">
    <source>
        <dbReference type="ARBA" id="ARBA00030806"/>
    </source>
</evidence>
<dbReference type="Proteomes" id="UP001358417">
    <property type="component" value="Unassembled WGS sequence"/>
</dbReference>
<protein>
    <recommendedName>
        <fullName evidence="4">Succinate-semialdehyde dehydrogenase, mitochondrial</fullName>
        <ecNumber evidence="9">1.2.1.16</ecNumber>
        <ecNumber evidence="3">1.2.1.24</ecNumber>
    </recommendedName>
    <alternativeName>
        <fullName evidence="6">NAD(+)-dependent succinic semialdehyde dehydrogenase</fullName>
    </alternativeName>
</protein>
<comment type="catalytic activity">
    <reaction evidence="8">
        <text>succinate semialdehyde + NAD(+) + H2O = succinate + NADH + 2 H(+)</text>
        <dbReference type="Rhea" id="RHEA:13217"/>
        <dbReference type="ChEBI" id="CHEBI:15377"/>
        <dbReference type="ChEBI" id="CHEBI:15378"/>
        <dbReference type="ChEBI" id="CHEBI:30031"/>
        <dbReference type="ChEBI" id="CHEBI:57540"/>
        <dbReference type="ChEBI" id="CHEBI:57706"/>
        <dbReference type="ChEBI" id="CHEBI:57945"/>
        <dbReference type="EC" id="1.2.1.16"/>
    </reaction>
</comment>
<dbReference type="Gene3D" id="3.40.605.10">
    <property type="entry name" value="Aldehyde Dehydrogenase, Chain A, domain 1"/>
    <property type="match status" value="1"/>
</dbReference>
<evidence type="ECO:0000256" key="1">
    <source>
        <dbReference type="ARBA" id="ARBA00005176"/>
    </source>
</evidence>
<keyword evidence="5 11" id="KW-0560">Oxidoreductase</keyword>
<dbReference type="Gene3D" id="3.40.309.10">
    <property type="entry name" value="Aldehyde Dehydrogenase, Chain A, domain 2"/>
    <property type="match status" value="1"/>
</dbReference>
<dbReference type="SUPFAM" id="SSF53720">
    <property type="entry name" value="ALDH-like"/>
    <property type="match status" value="1"/>
</dbReference>
<evidence type="ECO:0000256" key="7">
    <source>
        <dbReference type="ARBA" id="ARBA00050387"/>
    </source>
</evidence>
<sequence length="498" mass="53530">MGDAGLVSQHPASLQHALEVDELIREKAFIGGLWVSGNKTFPVYDPTTNKAIANVADMEVEDFQTAIDKAEIEFKSFSKTTEYARAQLLRDWAALIRKHSNDLSKMLALENGKTLPEAKAEVASSAAMVSWFAEEAIRSYGDVIPSSFPNSNIVVVKQPIGVCGIIAPWNFPLAMITRKVAPAIAAGCTVVIKPPSETPLCALALTYLGVQAGLPANVMQVVTTKNRKAVEEIYTNPKVKKISFTGSTGVGKIITQIAAGTMKKISMELGGNSPFIIFDDADVDAAIEELMGCKYRCSGQTCICANRVFVQRGISEYFLERLVSKVSGLIVGSPFDAQVTNGPLVNKAAVLKVRSLIEDALHKGAKLVAGGQVRDDLGGNFIEPAILTNITSEMAVAREEIFGPLMPVIVFEDEEDMVQMANNTEFGLAGYFFSSNYQRVWRTALALEVGMVGVNTGKLSEAGSPFGGVKESGYGKEGSKYGLSEYQVLKSITMGGIK</sequence>
<dbReference type="PANTHER" id="PTHR43353">
    <property type="entry name" value="SUCCINATE-SEMIALDEHYDE DEHYDROGENASE, MITOCHONDRIAL"/>
    <property type="match status" value="1"/>
</dbReference>
<evidence type="ECO:0000256" key="4">
    <source>
        <dbReference type="ARBA" id="ARBA00019842"/>
    </source>
</evidence>
<dbReference type="EC" id="1.2.1.16" evidence="9"/>
<evidence type="ECO:0000256" key="9">
    <source>
        <dbReference type="ARBA" id="ARBA00067047"/>
    </source>
</evidence>
<reference evidence="13 14" key="1">
    <citation type="submission" date="2023-08" db="EMBL/GenBank/DDBJ databases">
        <title>Black Yeasts Isolated from many extreme environments.</title>
        <authorList>
            <person name="Coleine C."/>
            <person name="Stajich J.E."/>
            <person name="Selbmann L."/>
        </authorList>
    </citation>
    <scope>NUCLEOTIDE SEQUENCE [LARGE SCALE GENOMIC DNA]</scope>
    <source>
        <strain evidence="13 14">CCFEE 5792</strain>
    </source>
</reference>
<dbReference type="PROSITE" id="PS00070">
    <property type="entry name" value="ALDEHYDE_DEHYDR_CYS"/>
    <property type="match status" value="1"/>
</dbReference>
<dbReference type="GO" id="GO:0004777">
    <property type="term" value="F:succinate-semialdehyde dehydrogenase (NAD+) activity"/>
    <property type="evidence" value="ECO:0007669"/>
    <property type="project" value="UniProtKB-EC"/>
</dbReference>
<dbReference type="AlphaFoldDB" id="A0AAV9NNQ2"/>
<dbReference type="InterPro" id="IPR050740">
    <property type="entry name" value="Aldehyde_DH_Superfamily"/>
</dbReference>
<dbReference type="FunFam" id="3.40.309.10:FF:000004">
    <property type="entry name" value="Succinate-semialdehyde dehydrogenase I"/>
    <property type="match status" value="1"/>
</dbReference>
<dbReference type="Pfam" id="PF00171">
    <property type="entry name" value="Aldedh"/>
    <property type="match status" value="1"/>
</dbReference>
<evidence type="ECO:0000259" key="12">
    <source>
        <dbReference type="Pfam" id="PF00171"/>
    </source>
</evidence>
<comment type="similarity">
    <text evidence="2 11">Belongs to the aldehyde dehydrogenase family.</text>
</comment>
<name>A0AAV9NNQ2_9EURO</name>
<evidence type="ECO:0000256" key="2">
    <source>
        <dbReference type="ARBA" id="ARBA00009986"/>
    </source>
</evidence>
<comment type="caution">
    <text evidence="13">The sequence shown here is derived from an EMBL/GenBank/DDBJ whole genome shotgun (WGS) entry which is preliminary data.</text>
</comment>
<dbReference type="CDD" id="cd07103">
    <property type="entry name" value="ALDH_F5_SSADH_GabD"/>
    <property type="match status" value="1"/>
</dbReference>
<proteinExistence type="inferred from homology"/>
<evidence type="ECO:0000256" key="11">
    <source>
        <dbReference type="RuleBase" id="RU003345"/>
    </source>
</evidence>
<dbReference type="RefSeq" id="XP_064710925.1">
    <property type="nucleotide sequence ID" value="XM_064848301.1"/>
</dbReference>
<evidence type="ECO:0000256" key="5">
    <source>
        <dbReference type="ARBA" id="ARBA00023002"/>
    </source>
</evidence>
<gene>
    <name evidence="13" type="ORF">LTR84_004726</name>
</gene>
<organism evidence="13 14">
    <name type="scientific">Exophiala bonariae</name>
    <dbReference type="NCBI Taxonomy" id="1690606"/>
    <lineage>
        <taxon>Eukaryota</taxon>
        <taxon>Fungi</taxon>
        <taxon>Dikarya</taxon>
        <taxon>Ascomycota</taxon>
        <taxon>Pezizomycotina</taxon>
        <taxon>Eurotiomycetes</taxon>
        <taxon>Chaetothyriomycetidae</taxon>
        <taxon>Chaetothyriales</taxon>
        <taxon>Herpotrichiellaceae</taxon>
        <taxon>Exophiala</taxon>
    </lineage>
</organism>
<feature type="domain" description="Aldehyde dehydrogenase" evidence="12">
    <location>
        <begin position="34"/>
        <end position="492"/>
    </location>
</feature>
<dbReference type="InterPro" id="IPR016162">
    <property type="entry name" value="Ald_DH_N"/>
</dbReference>